<dbReference type="NCBIfam" id="TIGR01842">
    <property type="entry name" value="type_I_sec_PrtD"/>
    <property type="match status" value="1"/>
</dbReference>
<keyword evidence="4 10" id="KW-0067">ATP-binding</keyword>
<evidence type="ECO:0000256" key="3">
    <source>
        <dbReference type="ARBA" id="ARBA00022741"/>
    </source>
</evidence>
<dbReference type="PROSITE" id="PS00211">
    <property type="entry name" value="ABC_TRANSPORTER_1"/>
    <property type="match status" value="1"/>
</dbReference>
<proteinExistence type="predicted"/>
<dbReference type="InterPro" id="IPR003593">
    <property type="entry name" value="AAA+_ATPase"/>
</dbReference>
<accession>A0A1H2VV54</accession>
<feature type="domain" description="ABC transmembrane type-1" evidence="9">
    <location>
        <begin position="25"/>
        <end position="303"/>
    </location>
</feature>
<protein>
    <submittedName>
        <fullName evidence="10">ATP-binding cassette, subfamily C</fullName>
    </submittedName>
</protein>
<evidence type="ECO:0000256" key="4">
    <source>
        <dbReference type="ARBA" id="ARBA00022840"/>
    </source>
</evidence>
<dbReference type="InterPro" id="IPR027417">
    <property type="entry name" value="P-loop_NTPase"/>
</dbReference>
<evidence type="ECO:0000259" key="9">
    <source>
        <dbReference type="PROSITE" id="PS50929"/>
    </source>
</evidence>
<dbReference type="InterPro" id="IPR036640">
    <property type="entry name" value="ABC1_TM_sf"/>
</dbReference>
<evidence type="ECO:0000256" key="7">
    <source>
        <dbReference type="SAM" id="Phobius"/>
    </source>
</evidence>
<dbReference type="GO" id="GO:0005886">
    <property type="term" value="C:plasma membrane"/>
    <property type="evidence" value="ECO:0007669"/>
    <property type="project" value="UniProtKB-SubCell"/>
</dbReference>
<evidence type="ECO:0000259" key="8">
    <source>
        <dbReference type="PROSITE" id="PS50893"/>
    </source>
</evidence>
<dbReference type="InterPro" id="IPR011527">
    <property type="entry name" value="ABC1_TM_dom"/>
</dbReference>
<dbReference type="PANTHER" id="PTHR43394">
    <property type="entry name" value="ATP-DEPENDENT PERMEASE MDL1, MITOCHONDRIAL"/>
    <property type="match status" value="1"/>
</dbReference>
<evidence type="ECO:0000256" key="5">
    <source>
        <dbReference type="ARBA" id="ARBA00022989"/>
    </source>
</evidence>
<name>A0A1H2VV54_9RHOB</name>
<dbReference type="AlphaFoldDB" id="A0A1H2VV54"/>
<dbReference type="GO" id="GO:0030253">
    <property type="term" value="P:protein secretion by the type I secretion system"/>
    <property type="evidence" value="ECO:0007669"/>
    <property type="project" value="InterPro"/>
</dbReference>
<dbReference type="InterPro" id="IPR003439">
    <property type="entry name" value="ABC_transporter-like_ATP-bd"/>
</dbReference>
<comment type="subcellular location">
    <subcellularLocation>
        <location evidence="1">Cell membrane</location>
        <topology evidence="1">Multi-pass membrane protein</topology>
    </subcellularLocation>
</comment>
<dbReference type="OrthoDB" id="9808328at2"/>
<evidence type="ECO:0000256" key="1">
    <source>
        <dbReference type="ARBA" id="ARBA00004651"/>
    </source>
</evidence>
<evidence type="ECO:0000256" key="2">
    <source>
        <dbReference type="ARBA" id="ARBA00022692"/>
    </source>
</evidence>
<dbReference type="InterPro" id="IPR017871">
    <property type="entry name" value="ABC_transporter-like_CS"/>
</dbReference>
<dbReference type="GO" id="GO:0016887">
    <property type="term" value="F:ATP hydrolysis activity"/>
    <property type="evidence" value="ECO:0007669"/>
    <property type="project" value="InterPro"/>
</dbReference>
<keyword evidence="3" id="KW-0547">Nucleotide-binding</keyword>
<feature type="transmembrane region" description="Helical" evidence="7">
    <location>
        <begin position="159"/>
        <end position="177"/>
    </location>
</feature>
<feature type="transmembrane region" description="Helical" evidence="7">
    <location>
        <begin position="60"/>
        <end position="78"/>
    </location>
</feature>
<dbReference type="PROSITE" id="PS50893">
    <property type="entry name" value="ABC_TRANSPORTER_2"/>
    <property type="match status" value="1"/>
</dbReference>
<keyword evidence="5 7" id="KW-1133">Transmembrane helix</keyword>
<dbReference type="Proteomes" id="UP000199441">
    <property type="component" value="Unassembled WGS sequence"/>
</dbReference>
<gene>
    <name evidence="10" type="ORF">SAMN04488001_1628</name>
</gene>
<dbReference type="SUPFAM" id="SSF52540">
    <property type="entry name" value="P-loop containing nucleoside triphosphate hydrolases"/>
    <property type="match status" value="1"/>
</dbReference>
<reference evidence="11" key="1">
    <citation type="submission" date="2016-10" db="EMBL/GenBank/DDBJ databases">
        <authorList>
            <person name="Varghese N."/>
            <person name="Submissions S."/>
        </authorList>
    </citation>
    <scope>NUCLEOTIDE SEQUENCE [LARGE SCALE GENOMIC DNA]</scope>
    <source>
        <strain evidence="11">DSM 26922</strain>
    </source>
</reference>
<dbReference type="GO" id="GO:0015421">
    <property type="term" value="F:ABC-type oligopeptide transporter activity"/>
    <property type="evidence" value="ECO:0007669"/>
    <property type="project" value="TreeGrafter"/>
</dbReference>
<dbReference type="SMART" id="SM00382">
    <property type="entry name" value="AAA"/>
    <property type="match status" value="1"/>
</dbReference>
<keyword evidence="11" id="KW-1185">Reference proteome</keyword>
<dbReference type="GO" id="GO:0030256">
    <property type="term" value="C:type I protein secretion system complex"/>
    <property type="evidence" value="ECO:0007669"/>
    <property type="project" value="InterPro"/>
</dbReference>
<dbReference type="InterPro" id="IPR039421">
    <property type="entry name" value="Type_1_exporter"/>
</dbReference>
<dbReference type="InterPro" id="IPR010128">
    <property type="entry name" value="ATPase_T1SS_PrtD-like"/>
</dbReference>
<dbReference type="Pfam" id="PF00005">
    <property type="entry name" value="ABC_tran"/>
    <property type="match status" value="1"/>
</dbReference>
<dbReference type="STRING" id="670155.SAMN04488001_1628"/>
<sequence length="578" mass="62686">MRKEPNHLGTAELRAARRESRPLFIAAFVFSIFVNLLMLTGPLYMLQVYDRVLGSRSEETLAALSILVVFLYAMMGLLDYARGRILSRIGARFQDKLDRRVFSAMLRKTNLMPKSGDNNTGLRDLEAVQTLLSSPALLALFDMPWTPFFLAAIFIFHPWLGYLAVAGGALLIVLTVVNQRMTRQPQMEAGLSGLQANRLSDEIMDETEIIAGLGMREASFDRWQKLRSESLFKSMQKSDRAGAITATTKTLRLFLQSAMLGLGAYLVLQNEMTAGAMIAGSILLGRALAPVEMAIGQWALVQRAKMGWDSLKALLSEVANLPKRTPLPRPEAHLRGEQVTVIPAGERQATLRMISFDLPAGQAMGVIGPSGAGKSTLAKALTGIWPTAGGKIRLGGAALDQYDPDTLGSHIGYLPQKVTLFDGTIGENIARLQQNADPAAIIKAAQKADAHELILRQPHGYDTQISATRGRLSGGELQRIGLARALYGDPVLLVLDEPNSNLDNDGSLALNTAIRAVKADGGSVIIMAHRPSAIAECEFLMVLEQGQRRAFGPRDEILKGTVANHKTITETSKPGGVT</sequence>
<dbReference type="Pfam" id="PF00664">
    <property type="entry name" value="ABC_membrane"/>
    <property type="match status" value="1"/>
</dbReference>
<dbReference type="SUPFAM" id="SSF90123">
    <property type="entry name" value="ABC transporter transmembrane region"/>
    <property type="match status" value="1"/>
</dbReference>
<dbReference type="GO" id="GO:0005524">
    <property type="term" value="F:ATP binding"/>
    <property type="evidence" value="ECO:0007669"/>
    <property type="project" value="UniProtKB-KW"/>
</dbReference>
<keyword evidence="2 7" id="KW-0812">Transmembrane</keyword>
<dbReference type="RefSeq" id="WP_089946413.1">
    <property type="nucleotide sequence ID" value="NZ_FNOI01000002.1"/>
</dbReference>
<keyword evidence="6 7" id="KW-0472">Membrane</keyword>
<dbReference type="Gene3D" id="1.20.1560.10">
    <property type="entry name" value="ABC transporter type 1, transmembrane domain"/>
    <property type="match status" value="1"/>
</dbReference>
<feature type="transmembrane region" description="Helical" evidence="7">
    <location>
        <begin position="21"/>
        <end position="40"/>
    </location>
</feature>
<organism evidence="10 11">
    <name type="scientific">Litoreibacter albidus</name>
    <dbReference type="NCBI Taxonomy" id="670155"/>
    <lineage>
        <taxon>Bacteria</taxon>
        <taxon>Pseudomonadati</taxon>
        <taxon>Pseudomonadota</taxon>
        <taxon>Alphaproteobacteria</taxon>
        <taxon>Rhodobacterales</taxon>
        <taxon>Roseobacteraceae</taxon>
        <taxon>Litoreibacter</taxon>
    </lineage>
</organism>
<dbReference type="PANTHER" id="PTHR43394:SF1">
    <property type="entry name" value="ATP-BINDING CASSETTE SUB-FAMILY B MEMBER 10, MITOCHONDRIAL"/>
    <property type="match status" value="1"/>
</dbReference>
<evidence type="ECO:0000313" key="11">
    <source>
        <dbReference type="Proteomes" id="UP000199441"/>
    </source>
</evidence>
<dbReference type="EMBL" id="FNOI01000002">
    <property type="protein sequence ID" value="SDW71824.1"/>
    <property type="molecule type" value="Genomic_DNA"/>
</dbReference>
<evidence type="ECO:0000313" key="10">
    <source>
        <dbReference type="EMBL" id="SDW71824.1"/>
    </source>
</evidence>
<feature type="domain" description="ABC transporter" evidence="8">
    <location>
        <begin position="334"/>
        <end position="570"/>
    </location>
</feature>
<dbReference type="Gene3D" id="3.40.50.300">
    <property type="entry name" value="P-loop containing nucleotide triphosphate hydrolases"/>
    <property type="match status" value="1"/>
</dbReference>
<dbReference type="PROSITE" id="PS50929">
    <property type="entry name" value="ABC_TM1F"/>
    <property type="match status" value="1"/>
</dbReference>
<evidence type="ECO:0000256" key="6">
    <source>
        <dbReference type="ARBA" id="ARBA00023136"/>
    </source>
</evidence>